<comment type="caution">
    <text evidence="2">The sequence shown here is derived from an EMBL/GenBank/DDBJ whole genome shotgun (WGS) entry which is preliminary data.</text>
</comment>
<proteinExistence type="predicted"/>
<dbReference type="OrthoDB" id="1436293at2"/>
<feature type="domain" description="Putative adhesin Stv" evidence="1">
    <location>
        <begin position="10"/>
        <end position="151"/>
    </location>
</feature>
<dbReference type="InterPro" id="IPR049002">
    <property type="entry name" value="Stv"/>
</dbReference>
<dbReference type="Proteomes" id="UP000261828">
    <property type="component" value="Unassembled WGS sequence"/>
</dbReference>
<dbReference type="EMBL" id="QTJX01000002">
    <property type="protein sequence ID" value="RDY60054.1"/>
    <property type="molecule type" value="Genomic_DNA"/>
</dbReference>
<accession>A0A371JRC2</accession>
<protein>
    <recommendedName>
        <fullName evidence="1">Putative adhesin Stv domain-containing protein</fullName>
    </recommendedName>
</protein>
<dbReference type="AlphaFoldDB" id="A0A371JRC2"/>
<name>A0A371JRC2_9FLAO</name>
<keyword evidence="3" id="KW-1185">Reference proteome</keyword>
<evidence type="ECO:0000313" key="2">
    <source>
        <dbReference type="EMBL" id="RDY60054.1"/>
    </source>
</evidence>
<evidence type="ECO:0000313" key="3">
    <source>
        <dbReference type="Proteomes" id="UP000261828"/>
    </source>
</evidence>
<gene>
    <name evidence="2" type="ORF">DX873_11995</name>
</gene>
<organism evidence="2 3">
    <name type="scientific">Flagellimonas nanhaiensis</name>
    <dbReference type="NCBI Taxonomy" id="2292706"/>
    <lineage>
        <taxon>Bacteria</taxon>
        <taxon>Pseudomonadati</taxon>
        <taxon>Bacteroidota</taxon>
        <taxon>Flavobacteriia</taxon>
        <taxon>Flavobacteriales</taxon>
        <taxon>Flavobacteriaceae</taxon>
        <taxon>Flagellimonas</taxon>
    </lineage>
</organism>
<reference evidence="2 3" key="1">
    <citation type="submission" date="2018-08" db="EMBL/GenBank/DDBJ databases">
        <title>Muricauda nanhaiensis sp. nov., isolated from seawater of the South China Sea.</title>
        <authorList>
            <person name="Dang Y."/>
        </authorList>
    </citation>
    <scope>NUCLEOTIDE SEQUENCE [LARGE SCALE GENOMIC DNA]</scope>
    <source>
        <strain evidence="2 3">SM1704</strain>
    </source>
</reference>
<dbReference type="Pfam" id="PF21527">
    <property type="entry name" value="Stv"/>
    <property type="match status" value="1"/>
</dbReference>
<evidence type="ECO:0000259" key="1">
    <source>
        <dbReference type="Pfam" id="PF21527"/>
    </source>
</evidence>
<sequence length="162" mass="17250">MSVLVTNKDIVLLGHGSYAGGATNTKLPGNIDLYVLPPVGYTLKTDVAEALIQQREIKKLVLHHDNGSGDTTIEPPMAIYKGGGNAPDLKLYDLGSLSDWGRRTIGAKTNVVTVGEPTLLSDLLKSDQKIKEAIKQLPPGGKLKLYWSACASQVRGNSASLP</sequence>
<dbReference type="RefSeq" id="WP_116184664.1">
    <property type="nucleotide sequence ID" value="NZ_QTJX01000002.1"/>
</dbReference>